<dbReference type="GO" id="GO:0006355">
    <property type="term" value="P:regulation of DNA-templated transcription"/>
    <property type="evidence" value="ECO:0007669"/>
    <property type="project" value="InterPro"/>
</dbReference>
<dbReference type="PANTHER" id="PTHR34293:SF1">
    <property type="entry name" value="HTH-TYPE TRANSCRIPTIONAL REGULATOR TRMBL2"/>
    <property type="match status" value="1"/>
</dbReference>
<dbReference type="InterPro" id="IPR051797">
    <property type="entry name" value="TrmB-like"/>
</dbReference>
<dbReference type="InterPro" id="IPR036390">
    <property type="entry name" value="WH_DNA-bd_sf"/>
</dbReference>
<comment type="caution">
    <text evidence="2">The sequence shown here is derived from an EMBL/GenBank/DDBJ whole genome shotgun (WGS) entry which is preliminary data.</text>
</comment>
<evidence type="ECO:0000259" key="1">
    <source>
        <dbReference type="PROSITE" id="PS50043"/>
    </source>
</evidence>
<dbReference type="PRINTS" id="PR00038">
    <property type="entry name" value="HTHLUXR"/>
</dbReference>
<dbReference type="InterPro" id="IPR002831">
    <property type="entry name" value="Tscrpt_reg_TrmB_N"/>
</dbReference>
<organism evidence="2 3">
    <name type="scientific">Mumia zhuanghuii</name>
    <dbReference type="NCBI Taxonomy" id="2585211"/>
    <lineage>
        <taxon>Bacteria</taxon>
        <taxon>Bacillati</taxon>
        <taxon>Actinomycetota</taxon>
        <taxon>Actinomycetes</taxon>
        <taxon>Propionibacteriales</taxon>
        <taxon>Nocardioidaceae</taxon>
        <taxon>Mumia</taxon>
    </lineage>
</organism>
<name>A0A5Q6S3Z1_9ACTN</name>
<gene>
    <name evidence="2" type="ORF">FE697_003105</name>
</gene>
<proteinExistence type="predicted"/>
<dbReference type="SMART" id="SM00421">
    <property type="entry name" value="HTH_LUXR"/>
    <property type="match status" value="1"/>
</dbReference>
<accession>A0A5Q6S3Z1</accession>
<evidence type="ECO:0000313" key="2">
    <source>
        <dbReference type="EMBL" id="KAA1424909.1"/>
    </source>
</evidence>
<reference evidence="2 3" key="1">
    <citation type="submission" date="2019-09" db="EMBL/GenBank/DDBJ databases">
        <title>Mumia zhuanghuii sp. nov. isolated from the intestinal contents of plateau pika (Ochotona curzoniae) in the Qinghai-Tibet plateau of China.</title>
        <authorList>
            <person name="Tian Z."/>
        </authorList>
    </citation>
    <scope>NUCLEOTIDE SEQUENCE [LARGE SCALE GENOMIC DNA]</scope>
    <source>
        <strain evidence="3">350</strain>
    </source>
</reference>
<dbReference type="InterPro" id="IPR000792">
    <property type="entry name" value="Tscrpt_reg_LuxR_C"/>
</dbReference>
<dbReference type="RefSeq" id="WP_149768081.1">
    <property type="nucleotide sequence ID" value="NZ_VDFQ02000001.1"/>
</dbReference>
<protein>
    <submittedName>
        <fullName evidence="2">AsnC family transcriptional regulator</fullName>
    </submittedName>
</protein>
<dbReference type="Pfam" id="PF00196">
    <property type="entry name" value="GerE"/>
    <property type="match status" value="1"/>
</dbReference>
<dbReference type="InterPro" id="IPR016032">
    <property type="entry name" value="Sig_transdc_resp-reg_C-effctor"/>
</dbReference>
<dbReference type="AlphaFoldDB" id="A0A5Q6S3Z1"/>
<sequence>MLEVLGFSRDEFDLYRALVEVASATAEQLAVTVGMDAEEVAAFLVSLEKRGLVSRHENENPTHFTASPPTVAIGSLIVERQRWLRRAEIELERLNDLYRKAADDRTASDLVDLVPGRAAGMQRINQLLRGARREARLTIRTTKLTSEGYDFVEERRALDRGVTFRLLSERGVLDRPNSFGEFRDGQGLEVRLAASLPSRLLVVDSEIAMVPVMAAPDDLSGGALIVHRSGLLDSLIALFEGLWAAGAPLLESAAPAGGTSELDETDARILRLLNAGLTDHKVANQLGLSARTVQRRMSNLMEKAEVETRLQLGVAAKRRGWL</sequence>
<dbReference type="SUPFAM" id="SSF46894">
    <property type="entry name" value="C-terminal effector domain of the bipartite response regulators"/>
    <property type="match status" value="1"/>
</dbReference>
<dbReference type="Proteomes" id="UP000307768">
    <property type="component" value="Unassembled WGS sequence"/>
</dbReference>
<dbReference type="PANTHER" id="PTHR34293">
    <property type="entry name" value="HTH-TYPE TRANSCRIPTIONAL REGULATOR TRMBL2"/>
    <property type="match status" value="1"/>
</dbReference>
<dbReference type="PROSITE" id="PS50043">
    <property type="entry name" value="HTH_LUXR_2"/>
    <property type="match status" value="1"/>
</dbReference>
<dbReference type="GO" id="GO:0003677">
    <property type="term" value="F:DNA binding"/>
    <property type="evidence" value="ECO:0007669"/>
    <property type="project" value="InterPro"/>
</dbReference>
<dbReference type="InterPro" id="IPR036388">
    <property type="entry name" value="WH-like_DNA-bd_sf"/>
</dbReference>
<dbReference type="OrthoDB" id="3369460at2"/>
<dbReference type="Gene3D" id="1.10.10.10">
    <property type="entry name" value="Winged helix-like DNA-binding domain superfamily/Winged helix DNA-binding domain"/>
    <property type="match status" value="2"/>
</dbReference>
<feature type="domain" description="HTH luxR-type" evidence="1">
    <location>
        <begin position="255"/>
        <end position="320"/>
    </location>
</feature>
<dbReference type="Pfam" id="PF01978">
    <property type="entry name" value="TrmB"/>
    <property type="match status" value="1"/>
</dbReference>
<dbReference type="SUPFAM" id="SSF46785">
    <property type="entry name" value="Winged helix' DNA-binding domain"/>
    <property type="match status" value="1"/>
</dbReference>
<evidence type="ECO:0000313" key="3">
    <source>
        <dbReference type="Proteomes" id="UP000307768"/>
    </source>
</evidence>
<dbReference type="EMBL" id="VDFQ02000001">
    <property type="protein sequence ID" value="KAA1424909.1"/>
    <property type="molecule type" value="Genomic_DNA"/>
</dbReference>